<evidence type="ECO:0000313" key="4">
    <source>
        <dbReference type="EMBL" id="VYT29787.1"/>
    </source>
</evidence>
<reference evidence="4" key="1">
    <citation type="submission" date="2019-11" db="EMBL/GenBank/DDBJ databases">
        <authorList>
            <person name="Feng L."/>
        </authorList>
    </citation>
    <scope>NUCLEOTIDE SEQUENCE</scope>
    <source>
        <strain evidence="4">BfaecisLFYP10</strain>
    </source>
</reference>
<dbReference type="Pfam" id="PF13424">
    <property type="entry name" value="TPR_12"/>
    <property type="match status" value="1"/>
</dbReference>
<keyword evidence="1" id="KW-0802">TPR repeat</keyword>
<evidence type="ECO:0000313" key="3">
    <source>
        <dbReference type="EMBL" id="MCS2791314.1"/>
    </source>
</evidence>
<accession>A0A6N2VJM1</accession>
<dbReference type="EMBL" id="CACRSZ010000053">
    <property type="protein sequence ID" value="VYT29787.1"/>
    <property type="molecule type" value="Genomic_DNA"/>
</dbReference>
<feature type="transmembrane region" description="Helical" evidence="2">
    <location>
        <begin position="364"/>
        <end position="387"/>
    </location>
</feature>
<organism evidence="4">
    <name type="scientific">Bacteroides faecis</name>
    <dbReference type="NCBI Taxonomy" id="674529"/>
    <lineage>
        <taxon>Bacteria</taxon>
        <taxon>Pseudomonadati</taxon>
        <taxon>Bacteroidota</taxon>
        <taxon>Bacteroidia</taxon>
        <taxon>Bacteroidales</taxon>
        <taxon>Bacteroidaceae</taxon>
        <taxon>Bacteroides</taxon>
    </lineage>
</organism>
<feature type="repeat" description="TPR" evidence="1">
    <location>
        <begin position="150"/>
        <end position="183"/>
    </location>
</feature>
<keyword evidence="2" id="KW-0472">Membrane</keyword>
<reference evidence="3" key="2">
    <citation type="submission" date="2022-08" db="EMBL/GenBank/DDBJ databases">
        <title>Genome Sequencing of Bacteroides fragilis Group Isolates with Nanopore Technology.</title>
        <authorList>
            <person name="Tisza M.J."/>
            <person name="Smith D."/>
            <person name="Dekker J.P."/>
        </authorList>
    </citation>
    <scope>NUCLEOTIDE SEQUENCE</scope>
    <source>
        <strain evidence="3">BFG-351</strain>
    </source>
</reference>
<dbReference type="AlphaFoldDB" id="A0A6N2VJM1"/>
<dbReference type="InterPro" id="IPR019734">
    <property type="entry name" value="TPR_rpt"/>
</dbReference>
<proteinExistence type="predicted"/>
<keyword evidence="2" id="KW-1133">Transmembrane helix</keyword>
<dbReference type="EMBL" id="JANUTS010000001">
    <property type="protein sequence ID" value="MCS2791314.1"/>
    <property type="molecule type" value="Genomic_DNA"/>
</dbReference>
<dbReference type="PROSITE" id="PS50005">
    <property type="entry name" value="TPR"/>
    <property type="match status" value="2"/>
</dbReference>
<gene>
    <name evidence="4" type="ORF">BFLFYP10_02247</name>
    <name evidence="3" type="ORF">NXW97_04685</name>
</gene>
<name>A0A6N2VJM1_9BACE</name>
<dbReference type="Gene3D" id="1.25.40.10">
    <property type="entry name" value="Tetratricopeptide repeat domain"/>
    <property type="match status" value="2"/>
</dbReference>
<feature type="repeat" description="TPR" evidence="1">
    <location>
        <begin position="112"/>
        <end position="145"/>
    </location>
</feature>
<dbReference type="Proteomes" id="UP001204548">
    <property type="component" value="Unassembled WGS sequence"/>
</dbReference>
<dbReference type="SUPFAM" id="SSF48452">
    <property type="entry name" value="TPR-like"/>
    <property type="match status" value="1"/>
</dbReference>
<sequence length="551" mass="64336">MADTQIYYLFKRVALRFSIFIGLLLLFLFSCTSQKENQLLLHADSLMAEHPDSALIFLESIPFPQKLSRADRALYALLLTQARYKNYITLDDDSLIKVAVDYYGKKKSLRAAQAHYYWGAAYRDMGNVPFAVEEYLKAIELMPEKDDFLAMIYDNLAECYLEEDLYDVAMEAYKKAYQILHKDKEHAYYPLRGMAHVFLVQNQLDSALCYFQKAYDCVLVTQDSSQLPILYNDFAIVYKQKKEYVRANEYISKVISMLKSDELDKVYRHKGEIMFALNQPDSARYYFDWNKDVYDIYGRAARYNGLYQVEKKLGNWEAAVQNADAYMVLYDSIQELSDKQQLDELMDNHQLAEQKQFLLHRGRLIMGSLIAIFIFLVFTGGLLFLWIDRSRKKHYILLQQELVQNRVDTMLLRENKIAKSEEERINTLSELRDQQLQICFSMFQSTESYKKLQGMENAKPKELIKLRAFKPEINATIRKTFIDVMSNLGECCPALTNDDLFYCILSLLGCSKAIIMELMDASSDALKSRKSRIKSKMYLKLFDSIFISDNQ</sequence>
<protein>
    <submittedName>
        <fullName evidence="4">Tetratricopeptide repeat protein</fullName>
    </submittedName>
</protein>
<evidence type="ECO:0000256" key="2">
    <source>
        <dbReference type="SAM" id="Phobius"/>
    </source>
</evidence>
<dbReference type="RefSeq" id="WP_010535966.1">
    <property type="nucleotide sequence ID" value="NZ_CACRSZ010000053.1"/>
</dbReference>
<evidence type="ECO:0000256" key="1">
    <source>
        <dbReference type="PROSITE-ProRule" id="PRU00339"/>
    </source>
</evidence>
<dbReference type="InterPro" id="IPR011990">
    <property type="entry name" value="TPR-like_helical_dom_sf"/>
</dbReference>
<keyword evidence="2" id="KW-0812">Transmembrane</keyword>
<dbReference type="SMART" id="SM00028">
    <property type="entry name" value="TPR"/>
    <property type="match status" value="3"/>
</dbReference>